<proteinExistence type="predicted"/>
<evidence type="ECO:0000313" key="2">
    <source>
        <dbReference type="Proteomes" id="UP000789524"/>
    </source>
</evidence>
<organism evidence="1 2">
    <name type="scientific">Danaus chrysippus</name>
    <name type="common">African queen</name>
    <dbReference type="NCBI Taxonomy" id="151541"/>
    <lineage>
        <taxon>Eukaryota</taxon>
        <taxon>Metazoa</taxon>
        <taxon>Ecdysozoa</taxon>
        <taxon>Arthropoda</taxon>
        <taxon>Hexapoda</taxon>
        <taxon>Insecta</taxon>
        <taxon>Pterygota</taxon>
        <taxon>Neoptera</taxon>
        <taxon>Endopterygota</taxon>
        <taxon>Lepidoptera</taxon>
        <taxon>Glossata</taxon>
        <taxon>Ditrysia</taxon>
        <taxon>Papilionoidea</taxon>
        <taxon>Nymphalidae</taxon>
        <taxon>Danainae</taxon>
        <taxon>Danaini</taxon>
        <taxon>Danaina</taxon>
        <taxon>Danaus</taxon>
        <taxon>Anosia</taxon>
    </lineage>
</organism>
<dbReference type="EMBL" id="CAKASE010000064">
    <property type="protein sequence ID" value="CAG9569920.1"/>
    <property type="molecule type" value="Genomic_DNA"/>
</dbReference>
<dbReference type="Proteomes" id="UP000789524">
    <property type="component" value="Unassembled WGS sequence"/>
</dbReference>
<dbReference type="AlphaFoldDB" id="A0A8J2VTQ5"/>
<evidence type="ECO:0000313" key="1">
    <source>
        <dbReference type="EMBL" id="CAG9569920.1"/>
    </source>
</evidence>
<dbReference type="OrthoDB" id="7487652at2759"/>
<gene>
    <name evidence="1" type="ORF">DCHRY22_LOCUS9086</name>
</gene>
<comment type="caution">
    <text evidence="1">The sequence shown here is derived from an EMBL/GenBank/DDBJ whole genome shotgun (WGS) entry which is preliminary data.</text>
</comment>
<name>A0A8J2VTQ5_9NEOP</name>
<accession>A0A8J2VTQ5</accession>
<keyword evidence="2" id="KW-1185">Reference proteome</keyword>
<reference evidence="1" key="1">
    <citation type="submission" date="2021-09" db="EMBL/GenBank/DDBJ databases">
        <authorList>
            <person name="Martin H S."/>
        </authorList>
    </citation>
    <scope>NUCLEOTIDE SEQUENCE</scope>
</reference>
<sequence length="117" mass="13300">MMRKRSRIEIFGIATPNRRRKQRQAEDLLKPNVCIPIVGFLYAHVGARAARLCVRAPRLCGCQLVLARDAPLLFAVDSRRSSGHGLYTLLPKLPVNKIMSVQHNVHRECNKLCVIRM</sequence>
<protein>
    <submittedName>
        <fullName evidence="1">(African queen) hypothetical protein</fullName>
    </submittedName>
</protein>